<keyword evidence="6 8" id="KW-0472">Membrane</keyword>
<evidence type="ECO:0000256" key="1">
    <source>
        <dbReference type="ARBA" id="ARBA00004651"/>
    </source>
</evidence>
<keyword evidence="3" id="KW-0808">Transferase</keyword>
<dbReference type="InterPro" id="IPR018584">
    <property type="entry name" value="GT87"/>
</dbReference>
<reference evidence="9" key="1">
    <citation type="journal article" date="2014" name="Int. J. Syst. Evol. Microbiol.">
        <title>Complete genome sequence of Corynebacterium casei LMG S-19264T (=DSM 44701T), isolated from a smear-ripened cheese.</title>
        <authorList>
            <consortium name="US DOE Joint Genome Institute (JGI-PGF)"/>
            <person name="Walter F."/>
            <person name="Albersmeier A."/>
            <person name="Kalinowski J."/>
            <person name="Ruckert C."/>
        </authorList>
    </citation>
    <scope>NUCLEOTIDE SEQUENCE</scope>
    <source>
        <strain evidence="9">CGMCC 4.7308</strain>
    </source>
</reference>
<evidence type="ECO:0000313" key="10">
    <source>
        <dbReference type="Proteomes" id="UP000655208"/>
    </source>
</evidence>
<gene>
    <name evidence="9" type="ORF">GCM10011594_15120</name>
</gene>
<dbReference type="Proteomes" id="UP000655208">
    <property type="component" value="Unassembled WGS sequence"/>
</dbReference>
<evidence type="ECO:0000256" key="4">
    <source>
        <dbReference type="ARBA" id="ARBA00022692"/>
    </source>
</evidence>
<keyword evidence="5 8" id="KW-1133">Transmembrane helix</keyword>
<comment type="similarity">
    <text evidence="7">Belongs to the glycosyltransferase 87 family.</text>
</comment>
<evidence type="ECO:0000256" key="3">
    <source>
        <dbReference type="ARBA" id="ARBA00022679"/>
    </source>
</evidence>
<dbReference type="Pfam" id="PF09594">
    <property type="entry name" value="GT87"/>
    <property type="match status" value="1"/>
</dbReference>
<name>A0A917WE62_9ACTN</name>
<dbReference type="EMBL" id="BMNA01000003">
    <property type="protein sequence ID" value="GGL96354.1"/>
    <property type="molecule type" value="Genomic_DNA"/>
</dbReference>
<keyword evidence="2" id="KW-1003">Cell membrane</keyword>
<evidence type="ECO:0000256" key="5">
    <source>
        <dbReference type="ARBA" id="ARBA00022989"/>
    </source>
</evidence>
<accession>A0A917WE62</accession>
<evidence type="ECO:0000256" key="2">
    <source>
        <dbReference type="ARBA" id="ARBA00022475"/>
    </source>
</evidence>
<feature type="transmembrane region" description="Helical" evidence="8">
    <location>
        <begin position="12"/>
        <end position="32"/>
    </location>
</feature>
<feature type="transmembrane region" description="Helical" evidence="8">
    <location>
        <begin position="151"/>
        <end position="169"/>
    </location>
</feature>
<keyword evidence="4 8" id="KW-0812">Transmembrane</keyword>
<keyword evidence="10" id="KW-1185">Reference proteome</keyword>
<evidence type="ECO:0000256" key="6">
    <source>
        <dbReference type="ARBA" id="ARBA00023136"/>
    </source>
</evidence>
<dbReference type="GO" id="GO:0005886">
    <property type="term" value="C:plasma membrane"/>
    <property type="evidence" value="ECO:0007669"/>
    <property type="project" value="UniProtKB-SubCell"/>
</dbReference>
<proteinExistence type="inferred from homology"/>
<comment type="caution">
    <text evidence="9">The sequence shown here is derived from an EMBL/GenBank/DDBJ whole genome shotgun (WGS) entry which is preliminary data.</text>
</comment>
<comment type="subcellular location">
    <subcellularLocation>
        <location evidence="1">Cell membrane</location>
        <topology evidence="1">Multi-pass membrane protein</topology>
    </subcellularLocation>
</comment>
<organism evidence="9 10">
    <name type="scientific">Nakamurella endophytica</name>
    <dbReference type="NCBI Taxonomy" id="1748367"/>
    <lineage>
        <taxon>Bacteria</taxon>
        <taxon>Bacillati</taxon>
        <taxon>Actinomycetota</taxon>
        <taxon>Actinomycetes</taxon>
        <taxon>Nakamurellales</taxon>
        <taxon>Nakamurellaceae</taxon>
        <taxon>Nakamurella</taxon>
    </lineage>
</organism>
<sequence>MQRLPTIPGRPRAVAVGAAGVVLAALFAYLWAHDYTGPHHGQFDLAIYWNAVRFWADGNHLYDYAQYDPVNVSLGFTYPPLAAVLMRPMLLLGLPATVVLSVAAIVAAAALSVLLCVRERFALRGGRLAVTVGVATAALFTLEPVRQTLAYGQINLYLAVLVLGDLLVLGRRRSRWTGLGVGLAMA</sequence>
<protein>
    <recommendedName>
        <fullName evidence="11">DUF2029 domain-containing protein</fullName>
    </recommendedName>
</protein>
<feature type="transmembrane region" description="Helical" evidence="8">
    <location>
        <begin position="128"/>
        <end position="145"/>
    </location>
</feature>
<dbReference type="AlphaFoldDB" id="A0A917WE62"/>
<evidence type="ECO:0000256" key="8">
    <source>
        <dbReference type="SAM" id="Phobius"/>
    </source>
</evidence>
<feature type="transmembrane region" description="Helical" evidence="8">
    <location>
        <begin position="89"/>
        <end position="116"/>
    </location>
</feature>
<dbReference type="GO" id="GO:0016758">
    <property type="term" value="F:hexosyltransferase activity"/>
    <property type="evidence" value="ECO:0007669"/>
    <property type="project" value="InterPro"/>
</dbReference>
<reference evidence="9" key="2">
    <citation type="submission" date="2020-09" db="EMBL/GenBank/DDBJ databases">
        <authorList>
            <person name="Sun Q."/>
            <person name="Zhou Y."/>
        </authorList>
    </citation>
    <scope>NUCLEOTIDE SEQUENCE</scope>
    <source>
        <strain evidence="9">CGMCC 4.7308</strain>
    </source>
</reference>
<evidence type="ECO:0008006" key="11">
    <source>
        <dbReference type="Google" id="ProtNLM"/>
    </source>
</evidence>
<evidence type="ECO:0000256" key="7">
    <source>
        <dbReference type="ARBA" id="ARBA00024033"/>
    </source>
</evidence>
<evidence type="ECO:0000313" key="9">
    <source>
        <dbReference type="EMBL" id="GGL96354.1"/>
    </source>
</evidence>